<dbReference type="Proteomes" id="UP000249396">
    <property type="component" value="Unassembled WGS sequence"/>
</dbReference>
<name>A0A2W4QHR6_9GAMM</name>
<dbReference type="AlphaFoldDB" id="A0A2W4QHR6"/>
<protein>
    <submittedName>
        <fullName evidence="2">Uncharacterized protein</fullName>
    </submittedName>
</protein>
<organism evidence="2 3">
    <name type="scientific">Candidatus Methylumidiphilus alinenensis</name>
    <dbReference type="NCBI Taxonomy" id="2202197"/>
    <lineage>
        <taxon>Bacteria</taxon>
        <taxon>Pseudomonadati</taxon>
        <taxon>Pseudomonadota</taxon>
        <taxon>Gammaproteobacteria</taxon>
        <taxon>Methylococcales</taxon>
        <taxon>Candidatus Methylumidiphilus</taxon>
    </lineage>
</organism>
<accession>A0A2W4QHR6</accession>
<evidence type="ECO:0000313" key="2">
    <source>
        <dbReference type="EMBL" id="PZN71662.1"/>
    </source>
</evidence>
<dbReference type="EMBL" id="QJPH01000513">
    <property type="protein sequence ID" value="PZN71662.1"/>
    <property type="molecule type" value="Genomic_DNA"/>
</dbReference>
<sequence length="180" mass="18745">MKFCSVTTLPVSKAIPSLVKIGLVVLMFMPASFVVADNTPNTTAPAAAKPETTATNPVKPAPVTKPASSIPVANVASNQTKTSSASRLKAKPECVRTGQRVIAALAREDSGAASQFHTFYAAFSCSPAHLAQAFGCLVNLQTANPGLSNPTPEQVTECWDEPTVIPKIIKTPSDKPATSP</sequence>
<gene>
    <name evidence="2" type="ORF">DM484_25935</name>
</gene>
<feature type="region of interest" description="Disordered" evidence="1">
    <location>
        <begin position="44"/>
        <end position="69"/>
    </location>
</feature>
<proteinExistence type="predicted"/>
<evidence type="ECO:0000256" key="1">
    <source>
        <dbReference type="SAM" id="MobiDB-lite"/>
    </source>
</evidence>
<comment type="caution">
    <text evidence="2">The sequence shown here is derived from an EMBL/GenBank/DDBJ whole genome shotgun (WGS) entry which is preliminary data.</text>
</comment>
<feature type="compositionally biased region" description="Low complexity" evidence="1">
    <location>
        <begin position="44"/>
        <end position="57"/>
    </location>
</feature>
<reference evidence="2 3" key="1">
    <citation type="journal article" date="2018" name="Aquat. Microb. Ecol.">
        <title>Gammaproteobacterial methanotrophs dominate.</title>
        <authorList>
            <person name="Rissanen A.J."/>
            <person name="Saarenheimo J."/>
            <person name="Tiirola M."/>
            <person name="Peura S."/>
            <person name="Aalto S.L."/>
            <person name="Karvinen A."/>
            <person name="Nykanen H."/>
        </authorList>
    </citation>
    <scope>NUCLEOTIDE SEQUENCE [LARGE SCALE GENOMIC DNA]</scope>
    <source>
        <strain evidence="2">AMbin10</strain>
    </source>
</reference>
<evidence type="ECO:0000313" key="3">
    <source>
        <dbReference type="Proteomes" id="UP000249396"/>
    </source>
</evidence>